<dbReference type="InterPro" id="IPR000608">
    <property type="entry name" value="UBC"/>
</dbReference>
<name>A0A517L2A2_9PEZI</name>
<dbReference type="OrthoDB" id="47801at2759"/>
<dbReference type="PANTHER" id="PTHR46116">
    <property type="entry name" value="(E3-INDEPENDENT) E2 UBIQUITIN-CONJUGATING ENZYME"/>
    <property type="match status" value="1"/>
</dbReference>
<dbReference type="Proteomes" id="UP000316270">
    <property type="component" value="Chromosome 3"/>
</dbReference>
<feature type="compositionally biased region" description="Pro residues" evidence="3">
    <location>
        <begin position="58"/>
        <end position="67"/>
    </location>
</feature>
<feature type="compositionally biased region" description="Basic and acidic residues" evidence="3">
    <location>
        <begin position="1"/>
        <end position="12"/>
    </location>
</feature>
<dbReference type="STRING" id="50376.A0A517L2A2"/>
<evidence type="ECO:0000256" key="3">
    <source>
        <dbReference type="SAM" id="MobiDB-lite"/>
    </source>
</evidence>
<keyword evidence="1" id="KW-0808">Transferase</keyword>
<reference evidence="5 6" key="1">
    <citation type="submission" date="2019-07" db="EMBL/GenBank/DDBJ databases">
        <title>Finished genome of Venturia effusa.</title>
        <authorList>
            <person name="Young C.A."/>
            <person name="Cox M.P."/>
            <person name="Ganley A.R.D."/>
            <person name="David W.J."/>
        </authorList>
    </citation>
    <scope>NUCLEOTIDE SEQUENCE [LARGE SCALE GENOMIC DNA]</scope>
    <source>
        <strain evidence="6">albino</strain>
    </source>
</reference>
<dbReference type="GO" id="GO:0016740">
    <property type="term" value="F:transferase activity"/>
    <property type="evidence" value="ECO:0007669"/>
    <property type="project" value="UniProtKB-KW"/>
</dbReference>
<feature type="domain" description="UBC core" evidence="4">
    <location>
        <begin position="608"/>
        <end position="767"/>
    </location>
</feature>
<dbReference type="PROSITE" id="PS50127">
    <property type="entry name" value="UBC_2"/>
    <property type="match status" value="1"/>
</dbReference>
<gene>
    <name evidence="5" type="ORF">FKW77_010147</name>
</gene>
<evidence type="ECO:0000313" key="6">
    <source>
        <dbReference type="Proteomes" id="UP000316270"/>
    </source>
</evidence>
<evidence type="ECO:0000256" key="1">
    <source>
        <dbReference type="ARBA" id="ARBA00022679"/>
    </source>
</evidence>
<organism evidence="5 6">
    <name type="scientific">Venturia effusa</name>
    <dbReference type="NCBI Taxonomy" id="50376"/>
    <lineage>
        <taxon>Eukaryota</taxon>
        <taxon>Fungi</taxon>
        <taxon>Dikarya</taxon>
        <taxon>Ascomycota</taxon>
        <taxon>Pezizomycotina</taxon>
        <taxon>Dothideomycetes</taxon>
        <taxon>Pleosporomycetidae</taxon>
        <taxon>Venturiales</taxon>
        <taxon>Venturiaceae</taxon>
        <taxon>Venturia</taxon>
    </lineage>
</organism>
<dbReference type="AlphaFoldDB" id="A0A517L2A2"/>
<proteinExistence type="predicted"/>
<dbReference type="SMART" id="SM00212">
    <property type="entry name" value="UBCc"/>
    <property type="match status" value="1"/>
</dbReference>
<dbReference type="SUPFAM" id="SSF54495">
    <property type="entry name" value="UBC-like"/>
    <property type="match status" value="1"/>
</dbReference>
<feature type="compositionally biased region" description="Low complexity" evidence="3">
    <location>
        <begin position="25"/>
        <end position="40"/>
    </location>
</feature>
<dbReference type="Pfam" id="PF00179">
    <property type="entry name" value="UQ_con"/>
    <property type="match status" value="1"/>
</dbReference>
<dbReference type="EMBL" id="CP042187">
    <property type="protein sequence ID" value="QDS69753.1"/>
    <property type="molecule type" value="Genomic_DNA"/>
</dbReference>
<feature type="compositionally biased region" description="Basic and acidic residues" evidence="3">
    <location>
        <begin position="551"/>
        <end position="566"/>
    </location>
</feature>
<feature type="region of interest" description="Disordered" evidence="3">
    <location>
        <begin position="547"/>
        <end position="566"/>
    </location>
</feature>
<keyword evidence="2" id="KW-0833">Ubl conjugation pathway</keyword>
<feature type="region of interest" description="Disordered" evidence="3">
    <location>
        <begin position="1"/>
        <end position="68"/>
    </location>
</feature>
<dbReference type="Gene3D" id="3.10.110.10">
    <property type="entry name" value="Ubiquitin Conjugating Enzyme"/>
    <property type="match status" value="1"/>
</dbReference>
<dbReference type="InterPro" id="IPR016135">
    <property type="entry name" value="UBQ-conjugating_enzyme/RWD"/>
</dbReference>
<evidence type="ECO:0000256" key="2">
    <source>
        <dbReference type="ARBA" id="ARBA00022786"/>
    </source>
</evidence>
<evidence type="ECO:0000259" key="4">
    <source>
        <dbReference type="PROSITE" id="PS50127"/>
    </source>
</evidence>
<accession>A0A517L2A2</accession>
<keyword evidence="6" id="KW-1185">Reference proteome</keyword>
<protein>
    <recommendedName>
        <fullName evidence="4">UBC core domain-containing protein</fullName>
    </recommendedName>
</protein>
<evidence type="ECO:0000313" key="5">
    <source>
        <dbReference type="EMBL" id="QDS69753.1"/>
    </source>
</evidence>
<sequence length="893" mass="98127">MAPPYDKESEKMSKKRLQLLGQQKTMNTSPSDTPTSPAPSALSYHNKALASYHSTPNQPLPTPPPVTSAPTFSGTLTSSHFENHPRAFESFYWPASLSFGFDQLAKSSFTGNTVPGLPGSYGVSAYEATAGSSTFGPGNPPILEDESEKVARDLQAMFDAEGAPEANLSVWPTTSPFNSDEEYAYSLADGYDQLSGKPIPPSKSSSASPSGTYFVEADAKSAREMQAELDSGGIHRTGADRQTKHGLKEQHTVEIDLETDAVPLHAFGQRVLKTECANCKKHLLYSEKDVIQLTKKWFDKQASRRATSYSIKRKVGVLPSNGIGYGGGHEIYGAYYYDDDETGGSGPVPSFLARRGRAAVKPVVMSKDNIEDLLLTQVYSVLTKLLPSLLDTGHPFDLNPPEVLAVMLKRSPVLEKAVDLLRSDSLDDMTRRHKLYQVLLGFVERLANHSATAPTVFAPGVVYPADAGLLSASFNDHRYELRSSDKGRFKAETCRALSEVALQMEIPARKMLQRSKAAEADFGTPDGKNMLDLCRETCKLADFLRANQQPHTDEPSYRGKGKEPVRPQENLSKWHQEHCVDEVPDETFSKNFHFWTESSSARGLPSKGRMKSLMTELATLQTSLPRGIYVRHGSSRLDMMKIIIVGPDGSPYEGGLFEFDLWCPFDYPNTPPRMQFKTTGGGQAHFNPNLYTDGKVCLSLLGTWSGQPWVAAGPNKSTLLQLFISIQAMILCSEPWYNEPGREARPNPAASANYNRLVQTLTIPHALTSWLRQGKINDPVWTDVIEKHFRFNGQAILKSVRRWAREATALMKKLPAPSHSKPHVDTGGQLSPLSTEAHLEILGGTHFSLGRVAVKIPGLAKDFEQALQSAFGIIDMEDVSPTGGEGKRKFGEA</sequence>